<name>A0A4R8SC54_9MYCO</name>
<dbReference type="Proteomes" id="UP000295685">
    <property type="component" value="Unassembled WGS sequence"/>
</dbReference>
<evidence type="ECO:0000313" key="4">
    <source>
        <dbReference type="Proteomes" id="UP000295685"/>
    </source>
</evidence>
<sequence>MAGVIGWWAETFSEPAGKTLVLAGGVPAVTATTGVYVFPTTATLTLTGSVPPVIGPPLLPTQAGLVLTGGQPLVRVGNVVAADDAELTLTRGTPSVVQTNNNLVLPTGASSSLTGSAPTLIRGLILLPTGATPALTGGTPSLASRLVPTGATPTLTGGRPLIDVTFPPPTVQLTLTGGRPLIDTRVVPAGATPVLTGSAASVIAGIIGTGAGLTLTGGTPRISVTVAPTGAAPTLTGATPLIALQVAPTGASATLTGGTPIVTNVSNASYISSAAAASSSVTIPTHSVGDLIVIFAFNPFTTTAPTAPSAGGTVPSWNYIDNANSGSGSGCTTAYFKATATNTTTGTWANASHTMAVIIRNQNASSPIGGHAQQAGSSATTTAPSVTMNHTDGSSVLLHFHGHSSLSSTGWDAAPAGYTRGATSGAAFSSATALNYKNITTSDGSVAQTGGQNTSYAAATVEIIN</sequence>
<dbReference type="RefSeq" id="WP_134148844.1">
    <property type="nucleotide sequence ID" value="NZ_PECK01000008.1"/>
</dbReference>
<dbReference type="OrthoDB" id="4660837at2"/>
<accession>A0A4R8SC54</accession>
<dbReference type="Proteomes" id="UP000294844">
    <property type="component" value="Unassembled WGS sequence"/>
</dbReference>
<gene>
    <name evidence="2" type="ORF">CCUG60883_01431</name>
    <name evidence="1" type="ORF">CCUG60885_04283</name>
</gene>
<protein>
    <submittedName>
        <fullName evidence="1">Uncharacterized protein</fullName>
    </submittedName>
</protein>
<evidence type="ECO:0000313" key="2">
    <source>
        <dbReference type="EMBL" id="TEA07398.1"/>
    </source>
</evidence>
<reference evidence="3 4" key="1">
    <citation type="journal article" date="2019" name="Sci. Rep.">
        <title>Extended insight into the Mycobacterium chelonae-abscessus complex through whole genome sequencing of Mycobacterium salmoniphilum outbreak and Mycobacterium salmoniphilum-like strains.</title>
        <authorList>
            <person name="Behra P.R.K."/>
            <person name="Das S."/>
            <person name="Pettersson B.M.F."/>
            <person name="Shirreff L."/>
            <person name="DuCote T."/>
            <person name="Jacobsson K.G."/>
            <person name="Ennis D.G."/>
            <person name="Kirsebom L.A."/>
        </authorList>
    </citation>
    <scope>NUCLEOTIDE SEQUENCE [LARGE SCALE GENOMIC DNA]</scope>
    <source>
        <strain evidence="2 3">CCUG 60883</strain>
        <strain evidence="1 4">CCUG 60885</strain>
    </source>
</reference>
<keyword evidence="3" id="KW-1185">Reference proteome</keyword>
<proteinExistence type="predicted"/>
<dbReference type="AlphaFoldDB" id="A0A4R8SC54"/>
<dbReference type="EMBL" id="PECK01000008">
    <property type="protein sequence ID" value="TDZ92169.1"/>
    <property type="molecule type" value="Genomic_DNA"/>
</dbReference>
<evidence type="ECO:0000313" key="3">
    <source>
        <dbReference type="Proteomes" id="UP000294844"/>
    </source>
</evidence>
<evidence type="ECO:0000313" key="1">
    <source>
        <dbReference type="EMBL" id="TDZ92169.1"/>
    </source>
</evidence>
<dbReference type="EMBL" id="PECM01000005">
    <property type="protein sequence ID" value="TEA07398.1"/>
    <property type="molecule type" value="Genomic_DNA"/>
</dbReference>
<organism evidence="1 4">
    <name type="scientific">Mycobacteroides salmoniphilum</name>
    <dbReference type="NCBI Taxonomy" id="404941"/>
    <lineage>
        <taxon>Bacteria</taxon>
        <taxon>Bacillati</taxon>
        <taxon>Actinomycetota</taxon>
        <taxon>Actinomycetes</taxon>
        <taxon>Mycobacteriales</taxon>
        <taxon>Mycobacteriaceae</taxon>
        <taxon>Mycobacteroides</taxon>
    </lineage>
</organism>
<comment type="caution">
    <text evidence="1">The sequence shown here is derived from an EMBL/GenBank/DDBJ whole genome shotgun (WGS) entry which is preliminary data.</text>
</comment>